<dbReference type="RefSeq" id="WP_127733610.1">
    <property type="nucleotide sequence ID" value="NZ_SACP01000037.1"/>
</dbReference>
<evidence type="ECO:0000313" key="1">
    <source>
        <dbReference type="EMBL" id="RVU14002.1"/>
    </source>
</evidence>
<comment type="caution">
    <text evidence="1">The sequence shown here is derived from an EMBL/GenBank/DDBJ whole genome shotgun (WGS) entry which is preliminary data.</text>
</comment>
<dbReference type="Proteomes" id="UP000286997">
    <property type="component" value="Unassembled WGS sequence"/>
</dbReference>
<keyword evidence="1" id="KW-0378">Hydrolase</keyword>
<keyword evidence="2" id="KW-1185">Reference proteome</keyword>
<protein>
    <submittedName>
        <fullName evidence="1">Restriction endonuclease</fullName>
    </submittedName>
</protein>
<sequence>MIRRTLREWEYLPVSASADETGVTRDQADRLLAAARRTSLGGSDGERVLVDGGRRLRAQQVVGILVADGVTLEILPKIDADAATTRASLVHMLAVVYDLEIAAGPSTDLGWQSRDLIDILIQLFCDKLAAVLRRGLPRAYLRREGDLGALRGRLDVTRQCTVLAVSPQLLACRYEDLEGDIALNRVLKATLVHLAALARASETRRRLRELLFVYDEVALPARAALPSSEIVLDRSNAPWREVLGFARLLLGDRFQTTSAGEARGFALLFEMNTLFEEFVGRTLRRALAGSGASVSLQGPRRHALVDLARENSPVFATRPDILVSWKDGLTTVLDTKWKRLTDRTEDTRRGVGQADIYQLMAYAQVYECCNLILIYPHHIGLPMPAGRLADYGIVKPDGACLTLLTIDLAAPNTIRDHLRAQVTSPRV</sequence>
<dbReference type="Pfam" id="PF10117">
    <property type="entry name" value="McrBC"/>
    <property type="match status" value="1"/>
</dbReference>
<dbReference type="EMBL" id="SACP01000037">
    <property type="protein sequence ID" value="RVU14002.1"/>
    <property type="molecule type" value="Genomic_DNA"/>
</dbReference>
<dbReference type="PANTHER" id="PTHR38733">
    <property type="entry name" value="PROTEIN MCRC"/>
    <property type="match status" value="1"/>
</dbReference>
<keyword evidence="1" id="KW-0540">Nuclease</keyword>
<proteinExistence type="predicted"/>
<organism evidence="1 2">
    <name type="scientific">Methylobacterium oryzihabitans</name>
    <dbReference type="NCBI Taxonomy" id="2499852"/>
    <lineage>
        <taxon>Bacteria</taxon>
        <taxon>Pseudomonadati</taxon>
        <taxon>Pseudomonadota</taxon>
        <taxon>Alphaproteobacteria</taxon>
        <taxon>Hyphomicrobiales</taxon>
        <taxon>Methylobacteriaceae</taxon>
        <taxon>Methylobacterium</taxon>
    </lineage>
</organism>
<accession>A0A437NVU6</accession>
<reference evidence="1 2" key="1">
    <citation type="submission" date="2019-01" db="EMBL/GenBank/DDBJ databases">
        <authorList>
            <person name="Chen W.-M."/>
        </authorList>
    </citation>
    <scope>NUCLEOTIDE SEQUENCE [LARGE SCALE GENOMIC DNA]</scope>
    <source>
        <strain evidence="1 2">TER-1</strain>
    </source>
</reference>
<dbReference type="OrthoDB" id="307209at2"/>
<keyword evidence="1" id="KW-0255">Endonuclease</keyword>
<name>A0A437NVU6_9HYPH</name>
<gene>
    <name evidence="1" type="ORF">EOE48_25040</name>
</gene>
<dbReference type="PANTHER" id="PTHR38733:SF1">
    <property type="entry name" value="TYPE IV METHYL-DIRECTED RESTRICTION ENZYME ECOKMCRBC"/>
    <property type="match status" value="1"/>
</dbReference>
<dbReference type="InterPro" id="IPR019292">
    <property type="entry name" value="McrC"/>
</dbReference>
<dbReference type="GO" id="GO:0004519">
    <property type="term" value="F:endonuclease activity"/>
    <property type="evidence" value="ECO:0007669"/>
    <property type="project" value="UniProtKB-KW"/>
</dbReference>
<dbReference type="AlphaFoldDB" id="A0A437NVU6"/>
<evidence type="ECO:0000313" key="2">
    <source>
        <dbReference type="Proteomes" id="UP000286997"/>
    </source>
</evidence>